<protein>
    <submittedName>
        <fullName evidence="1">Uncharacterized protein</fullName>
    </submittedName>
</protein>
<dbReference type="Gene3D" id="1.10.1270.10">
    <property type="entry name" value="TrpR-like"/>
    <property type="match status" value="1"/>
</dbReference>
<dbReference type="InterPro" id="IPR038116">
    <property type="entry name" value="TrpR-like_sf"/>
</dbReference>
<dbReference type="PANTHER" id="PTHR40080:SF1">
    <property type="entry name" value="TRPR-LIKE PROTEIN YERC_YECD"/>
    <property type="match status" value="1"/>
</dbReference>
<reference evidence="1 2" key="1">
    <citation type="journal article" date="2016" name="Nat. Commun.">
        <title>Thousands of microbial genomes shed light on interconnected biogeochemical processes in an aquifer system.</title>
        <authorList>
            <person name="Anantharaman K."/>
            <person name="Brown C.T."/>
            <person name="Hug L.A."/>
            <person name="Sharon I."/>
            <person name="Castelle C.J."/>
            <person name="Probst A.J."/>
            <person name="Thomas B.C."/>
            <person name="Singh A."/>
            <person name="Wilkins M.J."/>
            <person name="Karaoz U."/>
            <person name="Brodie E.L."/>
            <person name="Williams K.H."/>
            <person name="Hubbard S.S."/>
            <person name="Banfield J.F."/>
        </authorList>
    </citation>
    <scope>NUCLEOTIDE SEQUENCE [LARGE SCALE GENOMIC DNA]</scope>
</reference>
<accession>A0A1F5YVQ0</accession>
<dbReference type="GO" id="GO:0043565">
    <property type="term" value="F:sequence-specific DNA binding"/>
    <property type="evidence" value="ECO:0007669"/>
    <property type="project" value="InterPro"/>
</dbReference>
<dbReference type="PANTHER" id="PTHR40080">
    <property type="entry name" value="LMO1763 PROTEIN"/>
    <property type="match status" value="1"/>
</dbReference>
<evidence type="ECO:0000313" key="1">
    <source>
        <dbReference type="EMBL" id="OGG04174.1"/>
    </source>
</evidence>
<sequence length="150" mass="17369">MAQVSKYSVSKNVSERMYEIFLESLADIRTKSDASVFVNDFLTPTERVMLPKRLSIALLLVKGYDQRLISHYLKVSFTTITRIHNQMKTGGEGYKRIINKILADESMTDFINRIDDALANVLGPMGPGSLNWKLWRRERERQKKASRRPF</sequence>
<gene>
    <name evidence="1" type="ORF">A2Z33_03385</name>
</gene>
<dbReference type="Proteomes" id="UP000178448">
    <property type="component" value="Unassembled WGS sequence"/>
</dbReference>
<dbReference type="SUPFAM" id="SSF48295">
    <property type="entry name" value="TrpR-like"/>
    <property type="match status" value="1"/>
</dbReference>
<organism evidence="1 2">
    <name type="scientific">Candidatus Gottesmanbacteria bacterium RBG_16_52_11</name>
    <dbReference type="NCBI Taxonomy" id="1798374"/>
    <lineage>
        <taxon>Bacteria</taxon>
        <taxon>Candidatus Gottesmaniibacteriota</taxon>
    </lineage>
</organism>
<proteinExistence type="predicted"/>
<dbReference type="GO" id="GO:0003700">
    <property type="term" value="F:DNA-binding transcription factor activity"/>
    <property type="evidence" value="ECO:0007669"/>
    <property type="project" value="InterPro"/>
</dbReference>
<dbReference type="STRING" id="1798374.A2Z33_03385"/>
<dbReference type="AlphaFoldDB" id="A0A1F5YVQ0"/>
<evidence type="ECO:0000313" key="2">
    <source>
        <dbReference type="Proteomes" id="UP000178448"/>
    </source>
</evidence>
<dbReference type="EMBL" id="MFJD01000004">
    <property type="protein sequence ID" value="OGG04174.1"/>
    <property type="molecule type" value="Genomic_DNA"/>
</dbReference>
<dbReference type="InterPro" id="IPR000831">
    <property type="entry name" value="Trp_repress"/>
</dbReference>
<dbReference type="InterPro" id="IPR013368">
    <property type="entry name" value="YecD_YerC"/>
</dbReference>
<dbReference type="Pfam" id="PF01371">
    <property type="entry name" value="Trp_repressor"/>
    <property type="match status" value="1"/>
</dbReference>
<name>A0A1F5YVQ0_9BACT</name>
<comment type="caution">
    <text evidence="1">The sequence shown here is derived from an EMBL/GenBank/DDBJ whole genome shotgun (WGS) entry which is preliminary data.</text>
</comment>
<dbReference type="InterPro" id="IPR010921">
    <property type="entry name" value="Trp_repressor/repl_initiator"/>
</dbReference>